<dbReference type="InterPro" id="IPR050177">
    <property type="entry name" value="Lipid_A_modif_metabolic_enz"/>
</dbReference>
<keyword evidence="3" id="KW-1185">Reference proteome</keyword>
<dbReference type="AlphaFoldDB" id="A0A0W7WP09"/>
<dbReference type="RefSeq" id="WP_058860276.1">
    <property type="nucleotide sequence ID" value="NZ_LPXO01000001.1"/>
</dbReference>
<reference evidence="2 3" key="1">
    <citation type="submission" date="2015-12" db="EMBL/GenBank/DDBJ databases">
        <authorList>
            <person name="Shamseldin A."/>
            <person name="Moawad H."/>
            <person name="Abd El-Rahim W.M."/>
            <person name="Sadowsky M.J."/>
        </authorList>
    </citation>
    <scope>NUCLEOTIDE SEQUENCE [LARGE SCALE GENOMIC DNA]</scope>
    <source>
        <strain evidence="2 3">SJ5A-1</strain>
    </source>
</reference>
<gene>
    <name evidence="2" type="ORF">AVJ23_00950</name>
</gene>
<dbReference type="EMBL" id="LPXO01000001">
    <property type="protein sequence ID" value="KUF12329.1"/>
    <property type="molecule type" value="Genomic_DNA"/>
</dbReference>
<evidence type="ECO:0000313" key="2">
    <source>
        <dbReference type="EMBL" id="KUF12329.1"/>
    </source>
</evidence>
<evidence type="ECO:0000259" key="1">
    <source>
        <dbReference type="Pfam" id="PF01370"/>
    </source>
</evidence>
<dbReference type="SUPFAM" id="SSF51735">
    <property type="entry name" value="NAD(P)-binding Rossmann-fold domains"/>
    <property type="match status" value="1"/>
</dbReference>
<dbReference type="OrthoDB" id="9814124at2"/>
<dbReference type="PANTHER" id="PTHR43245">
    <property type="entry name" value="BIFUNCTIONAL POLYMYXIN RESISTANCE PROTEIN ARNA"/>
    <property type="match status" value="1"/>
</dbReference>
<dbReference type="Pfam" id="PF01370">
    <property type="entry name" value="Epimerase"/>
    <property type="match status" value="1"/>
</dbReference>
<proteinExistence type="predicted"/>
<dbReference type="CDD" id="cd08946">
    <property type="entry name" value="SDR_e"/>
    <property type="match status" value="1"/>
</dbReference>
<dbReference type="InterPro" id="IPR001509">
    <property type="entry name" value="Epimerase_deHydtase"/>
</dbReference>
<organism evidence="2 3">
    <name type="scientific">Pseudoponticoccus marisrubri</name>
    <dbReference type="NCBI Taxonomy" id="1685382"/>
    <lineage>
        <taxon>Bacteria</taxon>
        <taxon>Pseudomonadati</taxon>
        <taxon>Pseudomonadota</taxon>
        <taxon>Alphaproteobacteria</taxon>
        <taxon>Rhodobacterales</taxon>
        <taxon>Roseobacteraceae</taxon>
        <taxon>Pseudoponticoccus</taxon>
    </lineage>
</organism>
<evidence type="ECO:0000313" key="3">
    <source>
        <dbReference type="Proteomes" id="UP000054396"/>
    </source>
</evidence>
<comment type="caution">
    <text evidence="2">The sequence shown here is derived from an EMBL/GenBank/DDBJ whole genome shotgun (WGS) entry which is preliminary data.</text>
</comment>
<dbReference type="Proteomes" id="UP000054396">
    <property type="component" value="Unassembled WGS sequence"/>
</dbReference>
<sequence length="284" mass="30179">MRIALTGATGLVGRFLLDLPGEVVTLGRRPLPGHAHRPWTLDGPAPDLAGIDLLVHAALSHVPGRYRGGEGDDPKGFLTANLDGSRRLFDAAAAAGVQRVLFLSSRAVFDGLPPGTRLTEELTPQPRSLYGQMKRAAEMHLSQMPLIGLSLRATGIYGPGPGHKWEALFADYRAGRPIAPRRGTELHGADLARACALLLDATQGGPVHVSDMLLDRHDLLAELQRLTGCPHPPPPRATDPISTLACDRLHALGWRPGGMKRLRADLPAILATAAPDTSASRPSG</sequence>
<feature type="domain" description="NAD-dependent epimerase/dehydratase" evidence="1">
    <location>
        <begin position="3"/>
        <end position="205"/>
    </location>
</feature>
<dbReference type="Gene3D" id="3.40.50.720">
    <property type="entry name" value="NAD(P)-binding Rossmann-like Domain"/>
    <property type="match status" value="1"/>
</dbReference>
<dbReference type="PANTHER" id="PTHR43245:SF55">
    <property type="entry name" value="NAD(P)-BINDING DOMAIN-CONTAINING PROTEIN"/>
    <property type="match status" value="1"/>
</dbReference>
<protein>
    <submittedName>
        <fullName evidence="2">NAD-dependent dehydratase</fullName>
    </submittedName>
</protein>
<dbReference type="InterPro" id="IPR036291">
    <property type="entry name" value="NAD(P)-bd_dom_sf"/>
</dbReference>
<name>A0A0W7WP09_9RHOB</name>
<dbReference type="STRING" id="1685382.AVJ23_00950"/>
<accession>A0A0W7WP09</accession>